<comment type="caution">
    <text evidence="2">The sequence shown here is derived from an EMBL/GenBank/DDBJ whole genome shotgun (WGS) entry which is preliminary data.</text>
</comment>
<feature type="compositionally biased region" description="Acidic residues" evidence="1">
    <location>
        <begin position="1"/>
        <end position="13"/>
    </location>
</feature>
<evidence type="ECO:0000313" key="3">
    <source>
        <dbReference type="Proteomes" id="UP001175353"/>
    </source>
</evidence>
<gene>
    <name evidence="2" type="ORF">LTR91_027113</name>
</gene>
<feature type="non-terminal residue" evidence="2">
    <location>
        <position position="125"/>
    </location>
</feature>
<reference evidence="2" key="1">
    <citation type="submission" date="2023-06" db="EMBL/GenBank/DDBJ databases">
        <title>Black Yeasts Isolated from many extreme environments.</title>
        <authorList>
            <person name="Coleine C."/>
            <person name="Stajich J.E."/>
            <person name="Selbmann L."/>
        </authorList>
    </citation>
    <scope>NUCLEOTIDE SEQUENCE</scope>
    <source>
        <strain evidence="2">CCFEE 5200</strain>
    </source>
</reference>
<dbReference type="EMBL" id="JAUJLE010002133">
    <property type="protein sequence ID" value="KAK0947581.1"/>
    <property type="molecule type" value="Genomic_DNA"/>
</dbReference>
<organism evidence="2 3">
    <name type="scientific">Friedmanniomyces endolithicus</name>
    <dbReference type="NCBI Taxonomy" id="329885"/>
    <lineage>
        <taxon>Eukaryota</taxon>
        <taxon>Fungi</taxon>
        <taxon>Dikarya</taxon>
        <taxon>Ascomycota</taxon>
        <taxon>Pezizomycotina</taxon>
        <taxon>Dothideomycetes</taxon>
        <taxon>Dothideomycetidae</taxon>
        <taxon>Mycosphaerellales</taxon>
        <taxon>Teratosphaeriaceae</taxon>
        <taxon>Friedmanniomyces</taxon>
    </lineage>
</organism>
<proteinExistence type="predicted"/>
<accession>A0AAN6GZ85</accession>
<dbReference type="AlphaFoldDB" id="A0AAN6GZ85"/>
<sequence>MIGLDDGQEETDDGGTQRAGLKRKAAAQEEGEEQRNGMAKVRVVESGSAVAVKKGGAVPDNAEHGATEGASQRELVTDGDTSGIVTHAQPSEDAEKAYIADTEPPGVEGVSRDVDGTNGQTQATE</sequence>
<evidence type="ECO:0000313" key="2">
    <source>
        <dbReference type="EMBL" id="KAK0947581.1"/>
    </source>
</evidence>
<feature type="region of interest" description="Disordered" evidence="1">
    <location>
        <begin position="1"/>
        <end position="125"/>
    </location>
</feature>
<protein>
    <submittedName>
        <fullName evidence="2">Uncharacterized protein</fullName>
    </submittedName>
</protein>
<dbReference type="Proteomes" id="UP001175353">
    <property type="component" value="Unassembled WGS sequence"/>
</dbReference>
<evidence type="ECO:0000256" key="1">
    <source>
        <dbReference type="SAM" id="MobiDB-lite"/>
    </source>
</evidence>
<name>A0AAN6GZ85_9PEZI</name>
<keyword evidence="3" id="KW-1185">Reference proteome</keyword>